<keyword evidence="2" id="KW-0472">Membrane</keyword>
<feature type="transmembrane region" description="Helical" evidence="2">
    <location>
        <begin position="223"/>
        <end position="248"/>
    </location>
</feature>
<evidence type="ECO:0000256" key="2">
    <source>
        <dbReference type="SAM" id="Phobius"/>
    </source>
</evidence>
<feature type="transmembrane region" description="Helical" evidence="2">
    <location>
        <begin position="24"/>
        <end position="44"/>
    </location>
</feature>
<feature type="region of interest" description="Disordered" evidence="1">
    <location>
        <begin position="305"/>
        <end position="324"/>
    </location>
</feature>
<evidence type="ECO:0008006" key="5">
    <source>
        <dbReference type="Google" id="ProtNLM"/>
    </source>
</evidence>
<evidence type="ECO:0000256" key="1">
    <source>
        <dbReference type="SAM" id="MobiDB-lite"/>
    </source>
</evidence>
<dbReference type="Proteomes" id="UP001150266">
    <property type="component" value="Unassembled WGS sequence"/>
</dbReference>
<keyword evidence="4" id="KW-1185">Reference proteome</keyword>
<evidence type="ECO:0000313" key="4">
    <source>
        <dbReference type="Proteomes" id="UP001150266"/>
    </source>
</evidence>
<organism evidence="3 4">
    <name type="scientific">Lentinula aciculospora</name>
    <dbReference type="NCBI Taxonomy" id="153920"/>
    <lineage>
        <taxon>Eukaryota</taxon>
        <taxon>Fungi</taxon>
        <taxon>Dikarya</taxon>
        <taxon>Basidiomycota</taxon>
        <taxon>Agaricomycotina</taxon>
        <taxon>Agaricomycetes</taxon>
        <taxon>Agaricomycetidae</taxon>
        <taxon>Agaricales</taxon>
        <taxon>Marasmiineae</taxon>
        <taxon>Omphalotaceae</taxon>
        <taxon>Lentinula</taxon>
    </lineage>
</organism>
<feature type="transmembrane region" description="Helical" evidence="2">
    <location>
        <begin position="93"/>
        <end position="117"/>
    </location>
</feature>
<proteinExistence type="predicted"/>
<keyword evidence="2" id="KW-0812">Transmembrane</keyword>
<protein>
    <recommendedName>
        <fullName evidence="5">Transmembrane protein</fullName>
    </recommendedName>
</protein>
<accession>A0A9W9DQK0</accession>
<feature type="transmembrane region" description="Helical" evidence="2">
    <location>
        <begin position="56"/>
        <end position="81"/>
    </location>
</feature>
<dbReference type="InterPro" id="IPR027458">
    <property type="entry name" value="STE2_TM1-TM2_sf"/>
</dbReference>
<feature type="transmembrane region" description="Helical" evidence="2">
    <location>
        <begin position="254"/>
        <end position="276"/>
    </location>
</feature>
<comment type="caution">
    <text evidence="3">The sequence shown here is derived from an EMBL/GenBank/DDBJ whole genome shotgun (WGS) entry which is preliminary data.</text>
</comment>
<dbReference type="OrthoDB" id="2548432at2759"/>
<evidence type="ECO:0000313" key="3">
    <source>
        <dbReference type="EMBL" id="KAJ4480221.1"/>
    </source>
</evidence>
<reference evidence="3" key="1">
    <citation type="submission" date="2022-08" db="EMBL/GenBank/DDBJ databases">
        <title>A Global Phylogenomic Analysis of the Shiitake Genus Lentinula.</title>
        <authorList>
            <consortium name="DOE Joint Genome Institute"/>
            <person name="Sierra-Patev S."/>
            <person name="Min B."/>
            <person name="Naranjo-Ortiz M."/>
            <person name="Looney B."/>
            <person name="Konkel Z."/>
            <person name="Slot J.C."/>
            <person name="Sakamoto Y."/>
            <person name="Steenwyk J.L."/>
            <person name="Rokas A."/>
            <person name="Carro J."/>
            <person name="Camarero S."/>
            <person name="Ferreira P."/>
            <person name="Molpeceres G."/>
            <person name="Ruiz-Duenas F.J."/>
            <person name="Serrano A."/>
            <person name="Henrissat B."/>
            <person name="Drula E."/>
            <person name="Hughes K.W."/>
            <person name="Mata J.L."/>
            <person name="Ishikawa N.K."/>
            <person name="Vargas-Isla R."/>
            <person name="Ushijima S."/>
            <person name="Smith C.A."/>
            <person name="Ahrendt S."/>
            <person name="Andreopoulos W."/>
            <person name="He G."/>
            <person name="Labutti K."/>
            <person name="Lipzen A."/>
            <person name="Ng V."/>
            <person name="Riley R."/>
            <person name="Sandor L."/>
            <person name="Barry K."/>
            <person name="Martinez A.T."/>
            <person name="Xiao Y."/>
            <person name="Gibbons J.G."/>
            <person name="Terashima K."/>
            <person name="Grigoriev I.V."/>
            <person name="Hibbett D.S."/>
        </authorList>
    </citation>
    <scope>NUCLEOTIDE SEQUENCE</scope>
    <source>
        <strain evidence="3">JLM2183</strain>
    </source>
</reference>
<keyword evidence="2" id="KW-1133">Transmembrane helix</keyword>
<feature type="compositionally biased region" description="Polar residues" evidence="1">
    <location>
        <begin position="314"/>
        <end position="324"/>
    </location>
</feature>
<name>A0A9W9DQK0_9AGAR</name>
<dbReference type="Gene3D" id="1.10.287.920">
    <property type="entry name" value="Pheromone alpha factor receptor"/>
    <property type="match status" value="1"/>
</dbReference>
<dbReference type="EMBL" id="JAOTPV010000007">
    <property type="protein sequence ID" value="KAJ4480221.1"/>
    <property type="molecule type" value="Genomic_DNA"/>
</dbReference>
<gene>
    <name evidence="3" type="ORF">J3R30DRAFT_3470398</name>
</gene>
<dbReference type="AlphaFoldDB" id="A0A9W9DQK0"/>
<sequence>MSAIPASSTAIDDSIAQISPSLDVIVVCATWFGVSVPMMFLLFWTTSSEMRRKPLFIANVIALLFAITLALTNVFILLGSVRQPSEELNRPSTLAFVFVMMMVEIFIDCILFFRVFVVLPPARVSLKTALLVYVPFCGFQDCTHHQRHNLCGSICTSNTESNCVCSICSYNTSTSRTKDWMVITDSRQFIMLFYFSCQTSQNLLETFSYSHSITASFAQRLRVLFWIALSNFVFPAMVTTVLLVLNFVDNNYSHYFLVFICNIFVETYGVLFATMWSNISKQTSSGHSFTGAATQSIKFAVPVSHSESSDSGHTESAMNTQERSVVDHSTINLNNLKATPIGTIPEPMGTESCLNASIMHDS</sequence>